<keyword evidence="2" id="KW-1133">Transmembrane helix</keyword>
<feature type="transmembrane region" description="Helical" evidence="2">
    <location>
        <begin position="668"/>
        <end position="688"/>
    </location>
</feature>
<feature type="compositionally biased region" description="Basic and acidic residues" evidence="1">
    <location>
        <begin position="1014"/>
        <end position="1025"/>
    </location>
</feature>
<reference evidence="4" key="1">
    <citation type="submission" date="2018-02" db="EMBL/GenBank/DDBJ databases">
        <title>Rhizophora mucronata_Transcriptome.</title>
        <authorList>
            <person name="Meera S.P."/>
            <person name="Sreeshan A."/>
            <person name="Augustine A."/>
        </authorList>
    </citation>
    <scope>NUCLEOTIDE SEQUENCE</scope>
    <source>
        <tissue evidence="4">Leaf</tissue>
    </source>
</reference>
<dbReference type="AlphaFoldDB" id="A0A2P2M3H1"/>
<keyword evidence="3" id="KW-0732">Signal</keyword>
<dbReference type="EMBL" id="GGEC01044282">
    <property type="protein sequence ID" value="MBX24766.1"/>
    <property type="molecule type" value="Transcribed_RNA"/>
</dbReference>
<feature type="signal peptide" evidence="3">
    <location>
        <begin position="1"/>
        <end position="25"/>
    </location>
</feature>
<dbReference type="PANTHER" id="PTHR34677:SF1">
    <property type="entry name" value="TRANSMEMBRANE PROTEIN"/>
    <property type="match status" value="1"/>
</dbReference>
<sequence>MGLLKLSWLVLSCWVLSLLLFGAHCKDEEVSVKFLKAPHPFSHRNTATFVFQILVGGNVNNCTNCSVSCRLDGGPSSDCGARKVFYGNLQDGNHAFEVCINGYQGCTPYNWTIDTVPPTAYVTASTPFTNALNVTVNITFSESCTGGGGFGCSSTNTCNLLVYGAGQVIPSSFTILQPNVEYSLLVSLSPAVMFGRVILVMDKDFCTDTAGNSFLRTANSSFYVHFDRRNVSVDLRIHVPEKLLQLNSETRTVQATSNYGNLKVYLYFSEPVLNSSVEILNSLSTSHGALLPIHGQSLGNRRFGFQIANVPTIAVITVVLNSGSIISRPGTSVSPIAPVTFLYDSQRPSVRLSTITGARTRQHRIPVSIVFTEPVFGFNSSFVSISGGLLQSFLEISRSKYTVEIQANDEIISVNIPQNATGDVAGNRNLASNALQVRHYSVPMISSVPSAFATACFLATSSAAGLLTLSAASLQSVQAFSRPSSLLTSDPTRNLFRSACYIQIFALSKWLDITLPVEYYEFARGLQWSIPYLSLPWESGGVYPTIVGPNSSTGPNSHISNAQNFGFSKSMQVEEETLNITAPVYALPLTAMEYMSFFESQNLKPEADYAADPQHSNGWRDFDRCMFWLALIGGCLVLLHALLIFILKFWNQNPEKLRDYGALTFPRFEIFLAILALPCICAASATIIRGGTVLRVIVGSLLLSAVGFFLLALLLFLSVGITLGKLLQYKEVHQEGQIFHWYQEIIRVTLGPGKRGQWTWKNQLNSVYLIVLGPLFEDLRGPPKYMLSQISSGNPEMQRDRIIASDDETEDAEAPLIQKLFGILRIYYTLLDSVKRVSLGIMAGAYLNNWSSKAPTVVLLCINSFQLFFLVLKKPFIKKKVQLVEIISVSCQVGLFGTIYALLEKQLSGKAETKVGIFMVAFFLIGFLVQMINEWYALYKQTKRLDPADKSFLTGLKTASIGFLLFFLPQKKSRNLEGKPPRHQQANTETGAETNPSADRNTSSGNWSSGTLTDKSRQKQLKELAKASFNKEASEASSNPSTMHAKWSGLWGTKKSGSSSHNQTSDSNPKPNQLYKDLEAIFASK</sequence>
<feature type="transmembrane region" description="Helical" evidence="2">
    <location>
        <begin position="694"/>
        <end position="717"/>
    </location>
</feature>
<evidence type="ECO:0000256" key="1">
    <source>
        <dbReference type="SAM" id="MobiDB-lite"/>
    </source>
</evidence>
<feature type="transmembrane region" description="Helical" evidence="2">
    <location>
        <begin position="883"/>
        <end position="903"/>
    </location>
</feature>
<keyword evidence="2" id="KW-0472">Membrane</keyword>
<name>A0A2P2M3H1_RHIMU</name>
<feature type="transmembrane region" description="Helical" evidence="2">
    <location>
        <begin position="853"/>
        <end position="871"/>
    </location>
</feature>
<proteinExistence type="predicted"/>
<feature type="transmembrane region" description="Helical" evidence="2">
    <location>
        <begin position="951"/>
        <end position="968"/>
    </location>
</feature>
<organism evidence="4">
    <name type="scientific">Rhizophora mucronata</name>
    <name type="common">Asiatic mangrove</name>
    <dbReference type="NCBI Taxonomy" id="61149"/>
    <lineage>
        <taxon>Eukaryota</taxon>
        <taxon>Viridiplantae</taxon>
        <taxon>Streptophyta</taxon>
        <taxon>Embryophyta</taxon>
        <taxon>Tracheophyta</taxon>
        <taxon>Spermatophyta</taxon>
        <taxon>Magnoliopsida</taxon>
        <taxon>eudicotyledons</taxon>
        <taxon>Gunneridae</taxon>
        <taxon>Pentapetalae</taxon>
        <taxon>rosids</taxon>
        <taxon>fabids</taxon>
        <taxon>Malpighiales</taxon>
        <taxon>Rhizophoraceae</taxon>
        <taxon>Rhizophora</taxon>
    </lineage>
</organism>
<evidence type="ECO:0000313" key="4">
    <source>
        <dbReference type="EMBL" id="MBX24766.1"/>
    </source>
</evidence>
<protein>
    <submittedName>
        <fullName evidence="4">Uncharacterized protein</fullName>
    </submittedName>
</protein>
<feature type="transmembrane region" description="Helical" evidence="2">
    <location>
        <begin position="915"/>
        <end position="939"/>
    </location>
</feature>
<feature type="region of interest" description="Disordered" evidence="1">
    <location>
        <begin position="974"/>
        <end position="1085"/>
    </location>
</feature>
<feature type="transmembrane region" description="Helical" evidence="2">
    <location>
        <begin position="626"/>
        <end position="647"/>
    </location>
</feature>
<feature type="chain" id="PRO_5015111186" evidence="3">
    <location>
        <begin position="26"/>
        <end position="1085"/>
    </location>
</feature>
<evidence type="ECO:0000256" key="3">
    <source>
        <dbReference type="SAM" id="SignalP"/>
    </source>
</evidence>
<dbReference type="PANTHER" id="PTHR34677">
    <property type="match status" value="1"/>
</dbReference>
<accession>A0A2P2M3H1</accession>
<keyword evidence="2" id="KW-0812">Transmembrane</keyword>
<feature type="compositionally biased region" description="Polar residues" evidence="1">
    <location>
        <begin position="1055"/>
        <end position="1071"/>
    </location>
</feature>
<evidence type="ECO:0000256" key="2">
    <source>
        <dbReference type="SAM" id="Phobius"/>
    </source>
</evidence>
<feature type="compositionally biased region" description="Polar residues" evidence="1">
    <location>
        <begin position="984"/>
        <end position="1013"/>
    </location>
</feature>